<dbReference type="GO" id="GO:0005829">
    <property type="term" value="C:cytosol"/>
    <property type="evidence" value="ECO:0007669"/>
    <property type="project" value="TreeGrafter"/>
</dbReference>
<keyword evidence="5" id="KW-1185">Reference proteome</keyword>
<dbReference type="STRING" id="2903.R1G254"/>
<dbReference type="KEGG" id="ehx:EMIHUDRAFT_194901"/>
<dbReference type="HOGENOM" id="CLU_496482_0_0_1"/>
<keyword evidence="3" id="KW-0677">Repeat</keyword>
<evidence type="ECO:0000256" key="1">
    <source>
        <dbReference type="ARBA" id="ARBA00022468"/>
    </source>
</evidence>
<proteinExistence type="predicted"/>
<dbReference type="Gene3D" id="3.80.10.10">
    <property type="entry name" value="Ribonuclease Inhibitor"/>
    <property type="match status" value="1"/>
</dbReference>
<dbReference type="GO" id="GO:0048471">
    <property type="term" value="C:perinuclear region of cytoplasm"/>
    <property type="evidence" value="ECO:0007669"/>
    <property type="project" value="TreeGrafter"/>
</dbReference>
<dbReference type="RefSeq" id="XP_005794580.1">
    <property type="nucleotide sequence ID" value="XM_005794523.1"/>
</dbReference>
<evidence type="ECO:0000313" key="5">
    <source>
        <dbReference type="Proteomes" id="UP000013827"/>
    </source>
</evidence>
<dbReference type="AlphaFoldDB" id="A0A0D3L2B6"/>
<dbReference type="GO" id="GO:0006913">
    <property type="term" value="P:nucleocytoplasmic transport"/>
    <property type="evidence" value="ECO:0007669"/>
    <property type="project" value="TreeGrafter"/>
</dbReference>
<dbReference type="GO" id="GO:0031267">
    <property type="term" value="F:small GTPase binding"/>
    <property type="evidence" value="ECO:0007669"/>
    <property type="project" value="TreeGrafter"/>
</dbReference>
<keyword evidence="2" id="KW-0433">Leucine-rich repeat</keyword>
<reference evidence="5" key="1">
    <citation type="journal article" date="2013" name="Nature">
        <title>Pan genome of the phytoplankton Emiliania underpins its global distribution.</title>
        <authorList>
            <person name="Read B.A."/>
            <person name="Kegel J."/>
            <person name="Klute M.J."/>
            <person name="Kuo A."/>
            <person name="Lefebvre S.C."/>
            <person name="Maumus F."/>
            <person name="Mayer C."/>
            <person name="Miller J."/>
            <person name="Monier A."/>
            <person name="Salamov A."/>
            <person name="Young J."/>
            <person name="Aguilar M."/>
            <person name="Claverie J.M."/>
            <person name="Frickenhaus S."/>
            <person name="Gonzalez K."/>
            <person name="Herman E.K."/>
            <person name="Lin Y.C."/>
            <person name="Napier J."/>
            <person name="Ogata H."/>
            <person name="Sarno A.F."/>
            <person name="Shmutz J."/>
            <person name="Schroeder D."/>
            <person name="de Vargas C."/>
            <person name="Verret F."/>
            <person name="von Dassow P."/>
            <person name="Valentin K."/>
            <person name="Van de Peer Y."/>
            <person name="Wheeler G."/>
            <person name="Dacks J.B."/>
            <person name="Delwiche C.F."/>
            <person name="Dyhrman S.T."/>
            <person name="Glockner G."/>
            <person name="John U."/>
            <person name="Richards T."/>
            <person name="Worden A.Z."/>
            <person name="Zhang X."/>
            <person name="Grigoriev I.V."/>
            <person name="Allen A.E."/>
            <person name="Bidle K."/>
            <person name="Borodovsky M."/>
            <person name="Bowler C."/>
            <person name="Brownlee C."/>
            <person name="Cock J.M."/>
            <person name="Elias M."/>
            <person name="Gladyshev V.N."/>
            <person name="Groth M."/>
            <person name="Guda C."/>
            <person name="Hadaegh A."/>
            <person name="Iglesias-Rodriguez M.D."/>
            <person name="Jenkins J."/>
            <person name="Jones B.M."/>
            <person name="Lawson T."/>
            <person name="Leese F."/>
            <person name="Lindquist E."/>
            <person name="Lobanov A."/>
            <person name="Lomsadze A."/>
            <person name="Malik S.B."/>
            <person name="Marsh M.E."/>
            <person name="Mackinder L."/>
            <person name="Mock T."/>
            <person name="Mueller-Roeber B."/>
            <person name="Pagarete A."/>
            <person name="Parker M."/>
            <person name="Probert I."/>
            <person name="Quesneville H."/>
            <person name="Raines C."/>
            <person name="Rensing S.A."/>
            <person name="Riano-Pachon D.M."/>
            <person name="Richier S."/>
            <person name="Rokitta S."/>
            <person name="Shiraiwa Y."/>
            <person name="Soanes D.M."/>
            <person name="van der Giezen M."/>
            <person name="Wahlund T.M."/>
            <person name="Williams B."/>
            <person name="Wilson W."/>
            <person name="Wolfe G."/>
            <person name="Wurch L.L."/>
        </authorList>
    </citation>
    <scope>NUCLEOTIDE SEQUENCE</scope>
</reference>
<evidence type="ECO:0000313" key="4">
    <source>
        <dbReference type="EnsemblProtists" id="EOD42151"/>
    </source>
</evidence>
<dbReference type="GeneID" id="17287421"/>
<sequence length="549" mass="56970">METDLPFAERLAALAKRANAAGATGCAAALFAAAFAVGGRVEERVATANMHLKAGNATLAKTEYQTMLADPSLPPKVRQMVERKRDEAAAALAKSGLEPGTLSQSTTQQLRTEARWRKAESTGPVVADELKAFGAKANRKGAHALARDVYSAAFALTDRLDNRISSANMRLKAHLGSMGDEASIRIAAGEYDQVAATAAAPGKALPKAQATLLRRKRAEASAALLHLGCRDDVLLIAFGPMADPLLPAAAVALSSTCRVVWRAARPTLRALKAWHAGAGALCGKIGSQPQARHLPIECSPAGLKKADALCFKNGAALTPADAATLGHLIECGSFSGLGSLDLDNTRLDRAGVRTVVQGIAGGTLPRLRSINFGNHEVGDAVLVALASSLGADPTNVLPWLTELHLYGTSVGDEGVCELLTAATVGALPRLELLSLDGNKGVRSRSAVTLVDACAQGALPRLRDLKLAWTSIDDVAVAAMAKAGASGGFARLEGLHVEGNDGITLEGVDALAAALEAGAFPALMHLSLPGKHQGRPDMLALREARDGFYC</sequence>
<organism evidence="4 5">
    <name type="scientific">Emiliania huxleyi (strain CCMP1516)</name>
    <dbReference type="NCBI Taxonomy" id="280463"/>
    <lineage>
        <taxon>Eukaryota</taxon>
        <taxon>Haptista</taxon>
        <taxon>Haptophyta</taxon>
        <taxon>Prymnesiophyceae</taxon>
        <taxon>Isochrysidales</taxon>
        <taxon>Noelaerhabdaceae</taxon>
        <taxon>Emiliania</taxon>
    </lineage>
</organism>
<dbReference type="GO" id="GO:0005096">
    <property type="term" value="F:GTPase activator activity"/>
    <property type="evidence" value="ECO:0007669"/>
    <property type="project" value="UniProtKB-KW"/>
</dbReference>
<evidence type="ECO:0000256" key="2">
    <source>
        <dbReference type="ARBA" id="ARBA00022614"/>
    </source>
</evidence>
<dbReference type="InterPro" id="IPR032675">
    <property type="entry name" value="LRR_dom_sf"/>
</dbReference>
<dbReference type="GO" id="GO:0005634">
    <property type="term" value="C:nucleus"/>
    <property type="evidence" value="ECO:0007669"/>
    <property type="project" value="TreeGrafter"/>
</dbReference>
<dbReference type="EnsemblProtists" id="EOD42151">
    <property type="protein sequence ID" value="EOD42151"/>
    <property type="gene ID" value="EMIHUDRAFT_194901"/>
</dbReference>
<dbReference type="PANTHER" id="PTHR24113">
    <property type="entry name" value="RAN GTPASE-ACTIVATING PROTEIN 1"/>
    <property type="match status" value="1"/>
</dbReference>
<accession>A0A0D3L2B6</accession>
<dbReference type="SUPFAM" id="SSF52047">
    <property type="entry name" value="RNI-like"/>
    <property type="match status" value="1"/>
</dbReference>
<evidence type="ECO:0000256" key="3">
    <source>
        <dbReference type="ARBA" id="ARBA00022737"/>
    </source>
</evidence>
<reference evidence="4" key="2">
    <citation type="submission" date="2024-10" db="UniProtKB">
        <authorList>
            <consortium name="EnsemblProtists"/>
        </authorList>
    </citation>
    <scope>IDENTIFICATION</scope>
</reference>
<dbReference type="SMART" id="SM00368">
    <property type="entry name" value="LRR_RI"/>
    <property type="match status" value="4"/>
</dbReference>
<dbReference type="PANTHER" id="PTHR24113:SF12">
    <property type="entry name" value="RAN GTPASE-ACTIVATING PROTEIN 1"/>
    <property type="match status" value="1"/>
</dbReference>
<keyword evidence="1" id="KW-0343">GTPase activation</keyword>
<dbReference type="Proteomes" id="UP000013827">
    <property type="component" value="Unassembled WGS sequence"/>
</dbReference>
<name>A0A0D3L2B6_EMIH1</name>
<dbReference type="InterPro" id="IPR027038">
    <property type="entry name" value="RanGap"/>
</dbReference>
<dbReference type="PaxDb" id="2903-EOD42151"/>
<protein>
    <submittedName>
        <fullName evidence="4">Uncharacterized protein</fullName>
    </submittedName>
</protein>